<keyword evidence="2" id="KW-1133">Transmembrane helix</keyword>
<sequence>MGAKFAPSYANLFLGWWEDLHIYNDINPFSVHIQYYGRYIDDIIMICIFHSYCPQYKLLLCFFIVESNTASPTLDDKDDEDYFNNNDYAADNKDDDKAKKDEGTESSKASYTENKEDDDDYFNRDDYQAKDKDEDDNEKERTNIDEDTGDESRFFFGKKKVRTEEVLINATFAKIARSEREHFVIVMVSAMGCVLIFLSLLTCVAFCKIYLKKLKNDVIAAEEGRANALTQELLQNNEDPKKEDKRQMIRIFGKLPAALKTFGQLQKPLDTNN</sequence>
<dbReference type="KEGG" id="xtr:116408589"/>
<dbReference type="RefSeq" id="XP_031752051.1">
    <property type="nucleotide sequence ID" value="XM_031896191.1"/>
</dbReference>
<reference evidence="4" key="1">
    <citation type="submission" date="2025-08" db="UniProtKB">
        <authorList>
            <consortium name="RefSeq"/>
        </authorList>
    </citation>
    <scope>IDENTIFICATION</scope>
    <source>
        <strain evidence="4">Nigerian</strain>
        <tissue evidence="4">Liver and blood</tissue>
    </source>
</reference>
<dbReference type="Proteomes" id="UP000008143">
    <property type="component" value="Chromosome 2"/>
</dbReference>
<protein>
    <submittedName>
        <fullName evidence="4">Uncharacterized protein LOC116408589</fullName>
    </submittedName>
</protein>
<evidence type="ECO:0000313" key="5">
    <source>
        <dbReference type="Xenbase" id="XB-GENE-29094351"/>
    </source>
</evidence>
<organism evidence="3 4">
    <name type="scientific">Xenopus tropicalis</name>
    <name type="common">Western clawed frog</name>
    <name type="synonym">Silurana tropicalis</name>
    <dbReference type="NCBI Taxonomy" id="8364"/>
    <lineage>
        <taxon>Eukaryota</taxon>
        <taxon>Metazoa</taxon>
        <taxon>Chordata</taxon>
        <taxon>Craniata</taxon>
        <taxon>Vertebrata</taxon>
        <taxon>Euteleostomi</taxon>
        <taxon>Amphibia</taxon>
        <taxon>Batrachia</taxon>
        <taxon>Anura</taxon>
        <taxon>Pipoidea</taxon>
        <taxon>Pipidae</taxon>
        <taxon>Xenopodinae</taxon>
        <taxon>Xenopus</taxon>
        <taxon>Silurana</taxon>
    </lineage>
</organism>
<evidence type="ECO:0000313" key="4">
    <source>
        <dbReference type="RefSeq" id="XP_031752051.1"/>
    </source>
</evidence>
<evidence type="ECO:0000256" key="1">
    <source>
        <dbReference type="SAM" id="MobiDB-lite"/>
    </source>
</evidence>
<feature type="compositionally biased region" description="Basic and acidic residues" evidence="1">
    <location>
        <begin position="121"/>
        <end position="144"/>
    </location>
</feature>
<name>A0A8J1J5Y0_XENTR</name>
<dbReference type="Xenbase" id="XB-GENE-29094351">
    <property type="gene designation" value="LOC116408589"/>
</dbReference>
<evidence type="ECO:0000313" key="3">
    <source>
        <dbReference type="Proteomes" id="UP000008143"/>
    </source>
</evidence>
<keyword evidence="3" id="KW-1185">Reference proteome</keyword>
<dbReference type="AlphaFoldDB" id="A0A8J1J5Y0"/>
<feature type="compositionally biased region" description="Basic and acidic residues" evidence="1">
    <location>
        <begin position="90"/>
        <end position="105"/>
    </location>
</feature>
<gene>
    <name evidence="4 5" type="primary">LOC116408589</name>
</gene>
<keyword evidence="2" id="KW-0472">Membrane</keyword>
<accession>A0A8J1J5Y0</accession>
<proteinExistence type="predicted"/>
<dbReference type="OrthoDB" id="9909222at2759"/>
<feature type="transmembrane region" description="Helical" evidence="2">
    <location>
        <begin position="183"/>
        <end position="207"/>
    </location>
</feature>
<evidence type="ECO:0000256" key="2">
    <source>
        <dbReference type="SAM" id="Phobius"/>
    </source>
</evidence>
<dbReference type="GeneID" id="116408589"/>
<keyword evidence="2" id="KW-0812">Transmembrane</keyword>
<dbReference type="AGR" id="Xenbase:XB-GENE-29094351"/>
<feature type="region of interest" description="Disordered" evidence="1">
    <location>
        <begin position="85"/>
        <end position="145"/>
    </location>
</feature>